<comment type="caution">
    <text evidence="1">The sequence shown here is derived from an EMBL/GenBank/DDBJ whole genome shotgun (WGS) entry which is preliminary data.</text>
</comment>
<name>A0A644WRR4_9ZZZZ</name>
<reference evidence="1" key="1">
    <citation type="submission" date="2019-08" db="EMBL/GenBank/DDBJ databases">
        <authorList>
            <person name="Kucharzyk K."/>
            <person name="Murdoch R.W."/>
            <person name="Higgins S."/>
            <person name="Loffler F."/>
        </authorList>
    </citation>
    <scope>NUCLEOTIDE SEQUENCE</scope>
</reference>
<proteinExistence type="predicted"/>
<organism evidence="1">
    <name type="scientific">bioreactor metagenome</name>
    <dbReference type="NCBI Taxonomy" id="1076179"/>
    <lineage>
        <taxon>unclassified sequences</taxon>
        <taxon>metagenomes</taxon>
        <taxon>ecological metagenomes</taxon>
    </lineage>
</organism>
<dbReference type="AlphaFoldDB" id="A0A644WRR4"/>
<protein>
    <submittedName>
        <fullName evidence="1">Uncharacterized protein</fullName>
    </submittedName>
</protein>
<dbReference type="EMBL" id="VSSQ01001242">
    <property type="protein sequence ID" value="MPM06575.1"/>
    <property type="molecule type" value="Genomic_DNA"/>
</dbReference>
<gene>
    <name evidence="1" type="ORF">SDC9_52876</name>
</gene>
<evidence type="ECO:0000313" key="1">
    <source>
        <dbReference type="EMBL" id="MPM06575.1"/>
    </source>
</evidence>
<sequence>MKKILSLIVFIMLAGMYSLTAQTVSYTVTTSSKCSNLTAEFTIAAGKVANLTSLDVVPTFKGCDPANQTLSSITVTVKAKQAAGSRTKPTVYYKKNLEQTGLVSESVAASTVKLNAGNYVLEVSPSSGTVATLTLELFDN</sequence>
<accession>A0A644WRR4</accession>